<accession>U6G3J5</accession>
<dbReference type="CDD" id="cd00519">
    <property type="entry name" value="Lipase_3"/>
    <property type="match status" value="1"/>
</dbReference>
<feature type="domain" description="Fungal lipase-type" evidence="2">
    <location>
        <begin position="594"/>
        <end position="735"/>
    </location>
</feature>
<proteinExistence type="predicted"/>
<dbReference type="InterPro" id="IPR051218">
    <property type="entry name" value="Sec_MonoDiacylglyc_Lipase"/>
</dbReference>
<dbReference type="InterPro" id="IPR002921">
    <property type="entry name" value="Fungal_lipase-type"/>
</dbReference>
<dbReference type="Pfam" id="PF01764">
    <property type="entry name" value="Lipase_3"/>
    <property type="match status" value="1"/>
</dbReference>
<dbReference type="EMBL" id="HG690546">
    <property type="protein sequence ID" value="CDI74796.1"/>
    <property type="molecule type" value="Genomic_DNA"/>
</dbReference>
<dbReference type="SUPFAM" id="SSF53474">
    <property type="entry name" value="alpha/beta-Hydrolases"/>
    <property type="match status" value="1"/>
</dbReference>
<organism evidence="3 4">
    <name type="scientific">Eimeria praecox</name>
    <dbReference type="NCBI Taxonomy" id="51316"/>
    <lineage>
        <taxon>Eukaryota</taxon>
        <taxon>Sar</taxon>
        <taxon>Alveolata</taxon>
        <taxon>Apicomplexa</taxon>
        <taxon>Conoidasida</taxon>
        <taxon>Coccidia</taxon>
        <taxon>Eucoccidiorida</taxon>
        <taxon>Eimeriorina</taxon>
        <taxon>Eimeriidae</taxon>
        <taxon>Eimeria</taxon>
    </lineage>
</organism>
<dbReference type="Gene3D" id="3.40.50.1820">
    <property type="entry name" value="alpha/beta hydrolase"/>
    <property type="match status" value="1"/>
</dbReference>
<protein>
    <submittedName>
        <fullName evidence="3">Lipase domain-containing protein, putative</fullName>
    </submittedName>
</protein>
<gene>
    <name evidence="3" type="ORF">EPH_0003510</name>
</gene>
<dbReference type="GO" id="GO:0006629">
    <property type="term" value="P:lipid metabolic process"/>
    <property type="evidence" value="ECO:0007669"/>
    <property type="project" value="InterPro"/>
</dbReference>
<evidence type="ECO:0000259" key="2">
    <source>
        <dbReference type="Pfam" id="PF01764"/>
    </source>
</evidence>
<evidence type="ECO:0000256" key="1">
    <source>
        <dbReference type="SAM" id="SignalP"/>
    </source>
</evidence>
<keyword evidence="1" id="KW-0732">Signal</keyword>
<dbReference type="PANTHER" id="PTHR45856:SF11">
    <property type="entry name" value="FUNGAL LIPASE-LIKE DOMAIN-CONTAINING PROTEIN"/>
    <property type="match status" value="1"/>
</dbReference>
<keyword evidence="4" id="KW-1185">Reference proteome</keyword>
<dbReference type="VEuPathDB" id="ToxoDB:EPH_0003510"/>
<name>U6G3J5_9EIME</name>
<dbReference type="InterPro" id="IPR029058">
    <property type="entry name" value="AB_hydrolase_fold"/>
</dbReference>
<dbReference type="PANTHER" id="PTHR45856">
    <property type="entry name" value="ALPHA/BETA-HYDROLASES SUPERFAMILY PROTEIN"/>
    <property type="match status" value="1"/>
</dbReference>
<dbReference type="AlphaFoldDB" id="U6G3J5"/>
<evidence type="ECO:0000313" key="3">
    <source>
        <dbReference type="EMBL" id="CDI74796.1"/>
    </source>
</evidence>
<reference evidence="3" key="2">
    <citation type="submission" date="2013-10" db="EMBL/GenBank/DDBJ databases">
        <authorList>
            <person name="Aslett M."/>
        </authorList>
    </citation>
    <scope>NUCLEOTIDE SEQUENCE [LARGE SCALE GENOMIC DNA]</scope>
    <source>
        <strain evidence="3">Houghton</strain>
    </source>
</reference>
<feature type="chain" id="PRO_5004669478" evidence="1">
    <location>
        <begin position="24"/>
        <end position="888"/>
    </location>
</feature>
<dbReference type="OrthoDB" id="426718at2759"/>
<evidence type="ECO:0000313" key="4">
    <source>
        <dbReference type="Proteomes" id="UP000018201"/>
    </source>
</evidence>
<feature type="signal peptide" evidence="1">
    <location>
        <begin position="1"/>
        <end position="23"/>
    </location>
</feature>
<dbReference type="Proteomes" id="UP000018201">
    <property type="component" value="Unassembled WGS sequence"/>
</dbReference>
<reference evidence="3" key="1">
    <citation type="submission" date="2013-10" db="EMBL/GenBank/DDBJ databases">
        <title>Genomic analysis of the causative agents of coccidiosis in chickens.</title>
        <authorList>
            <person name="Reid A.J."/>
            <person name="Blake D."/>
            <person name="Billington K."/>
            <person name="Browne H."/>
            <person name="Dunn M."/>
            <person name="Hung S."/>
            <person name="Kawahara F."/>
            <person name="Miranda-Saavedra D."/>
            <person name="Mourier T."/>
            <person name="Nagra H."/>
            <person name="Otto T.D."/>
            <person name="Rawlings N."/>
            <person name="Sanchez A."/>
            <person name="Sanders M."/>
            <person name="Subramaniam C."/>
            <person name="Tay Y."/>
            <person name="Dear P."/>
            <person name="Doerig C."/>
            <person name="Gruber A."/>
            <person name="Parkinson J."/>
            <person name="Shirley M."/>
            <person name="Wan K.L."/>
            <person name="Berriman M."/>
            <person name="Tomley F."/>
            <person name="Pain A."/>
        </authorList>
    </citation>
    <scope>NUCLEOTIDE SEQUENCE [LARGE SCALE GENOMIC DNA]</scope>
    <source>
        <strain evidence="3">Houghton</strain>
    </source>
</reference>
<sequence>MAYCSFAFIHLVLFAAFWAPPFGFCVSQGAVNPVEVSNGQQATSKQRAAELLNEFAGENDVAVLMAEYTNSPAPSLLVGEDRDDCPLVEGAEATPAAPPSAFLRHSSVLSATPVLTIDQTGRSAGPCPKVFLQDIPYYGRKTAVKSIETVGTSTLGDVKQTVDMTRLGLDREFNEKAYDAFRVCNNFFFSASGNTRNPSDPACVVAQLDEAAVNIKALDAETLRALHPRLKAALVIASSLSFAKKKKEWIRKLITSSSLRLAWHVVEAFADMNIDMLEANVGEALNTIVVKDLKLLLPLTDLIRFGLSSTVYDFYSRAITLTSSARSQGTTTCTTYEEYPEKSWQDTLRNPSPDSADYKDYPVYDYLRKAGAEVAFPKHIPSDWQPRVYDGNRMTHRAVGERESIKLPADWKKQVYESWHNLWVLHLVMLDAGSMWQWSHRLNAHNFFFKPWKVTRVVTVQVAEAGPLRYDDLSPRFRVDPSRPPDNENIKSCPAHLTDPEFFDKLKSPKGQLTAQWGRADFWRSLGVLGWNCPVTEASVPCPPKVHQDRCGLDATYVRRVESPWIFRLEREPEQVTREMDEKHSDYVDKIWGVRGTAFPKMWLLNTMWDTTVDPELSLSGEGKVHSGFLLAFRHTLKDVLKEDLLEVAAKANATGKRQVVLFTGHSLGGAVAQIAAWYYANQARSLLSAGLLQIRCVTFGAPAWGNEAAYKEFMSTGALIHDIATSMDPVTTLNGEPALGHGLQWRKPFHYRIMLDDFEHVVVASTNPMEPKFFGRLWTRTDLHAGNFLKRTFGALASMSNVDSVFLNPVLTHFLSYTAVMTIMADMVPEADFGSALAAPLLSDPPSTYGAHTLCSALIATQARMKWVMNQLEHEANMAPKASTQAG</sequence>